<proteinExistence type="inferred from homology"/>
<protein>
    <submittedName>
        <fullName evidence="6">Sodium transport system ATP-binding protein</fullName>
    </submittedName>
</protein>
<evidence type="ECO:0000313" key="6">
    <source>
        <dbReference type="EMBL" id="MBM7634330.1"/>
    </source>
</evidence>
<dbReference type="SMART" id="SM00382">
    <property type="entry name" value="AAA"/>
    <property type="match status" value="1"/>
</dbReference>
<dbReference type="InterPro" id="IPR017871">
    <property type="entry name" value="ABC_transporter-like_CS"/>
</dbReference>
<dbReference type="GO" id="GO:0005524">
    <property type="term" value="F:ATP binding"/>
    <property type="evidence" value="ECO:0007669"/>
    <property type="project" value="UniProtKB-KW"/>
</dbReference>
<accession>A0ABS2PH17</accession>
<feature type="domain" description="ABC transporter" evidence="5">
    <location>
        <begin position="2"/>
        <end position="238"/>
    </location>
</feature>
<name>A0ABS2PH17_9BACL</name>
<reference evidence="6 7" key="1">
    <citation type="submission" date="2021-01" db="EMBL/GenBank/DDBJ databases">
        <title>Genomic Encyclopedia of Type Strains, Phase IV (KMG-IV): sequencing the most valuable type-strain genomes for metagenomic binning, comparative biology and taxonomic classification.</title>
        <authorList>
            <person name="Goeker M."/>
        </authorList>
    </citation>
    <scope>NUCLEOTIDE SEQUENCE [LARGE SCALE GENOMIC DNA]</scope>
    <source>
        <strain evidence="6 7">DSM 25540</strain>
    </source>
</reference>
<dbReference type="EMBL" id="JAFBEC010000011">
    <property type="protein sequence ID" value="MBM7634330.1"/>
    <property type="molecule type" value="Genomic_DNA"/>
</dbReference>
<comment type="similarity">
    <text evidence="1">Belongs to the ABC transporter superfamily.</text>
</comment>
<evidence type="ECO:0000256" key="4">
    <source>
        <dbReference type="ARBA" id="ARBA00022840"/>
    </source>
</evidence>
<dbReference type="PROSITE" id="PS50893">
    <property type="entry name" value="ABC_TRANSPORTER_2"/>
    <property type="match status" value="1"/>
</dbReference>
<dbReference type="PANTHER" id="PTHR42711">
    <property type="entry name" value="ABC TRANSPORTER ATP-BINDING PROTEIN"/>
    <property type="match status" value="1"/>
</dbReference>
<keyword evidence="7" id="KW-1185">Reference proteome</keyword>
<dbReference type="InterPro" id="IPR003439">
    <property type="entry name" value="ABC_transporter-like_ATP-bd"/>
</dbReference>
<gene>
    <name evidence="6" type="ORF">JOD17_003432</name>
</gene>
<dbReference type="Gene3D" id="3.40.50.300">
    <property type="entry name" value="P-loop containing nucleotide triphosphate hydrolases"/>
    <property type="match status" value="1"/>
</dbReference>
<dbReference type="Pfam" id="PF00005">
    <property type="entry name" value="ABC_tran"/>
    <property type="match status" value="1"/>
</dbReference>
<dbReference type="RefSeq" id="WP_042359335.1">
    <property type="nucleotide sequence ID" value="NZ_JAFBEC010000011.1"/>
</dbReference>
<evidence type="ECO:0000256" key="2">
    <source>
        <dbReference type="ARBA" id="ARBA00022448"/>
    </source>
</evidence>
<dbReference type="PROSITE" id="PS00211">
    <property type="entry name" value="ABC_TRANSPORTER_1"/>
    <property type="match status" value="1"/>
</dbReference>
<dbReference type="InterPro" id="IPR003593">
    <property type="entry name" value="AAA+_ATPase"/>
</dbReference>
<comment type="caution">
    <text evidence="6">The sequence shown here is derived from an EMBL/GenBank/DDBJ whole genome shotgun (WGS) entry which is preliminary data.</text>
</comment>
<dbReference type="InterPro" id="IPR027417">
    <property type="entry name" value="P-loop_NTPase"/>
</dbReference>
<keyword evidence="3" id="KW-0547">Nucleotide-binding</keyword>
<evidence type="ECO:0000259" key="5">
    <source>
        <dbReference type="PROSITE" id="PS50893"/>
    </source>
</evidence>
<keyword evidence="2" id="KW-0813">Transport</keyword>
<keyword evidence="4 6" id="KW-0067">ATP-binding</keyword>
<dbReference type="InterPro" id="IPR050763">
    <property type="entry name" value="ABC_transporter_ATP-binding"/>
</dbReference>
<evidence type="ECO:0000256" key="1">
    <source>
        <dbReference type="ARBA" id="ARBA00005417"/>
    </source>
</evidence>
<dbReference type="Proteomes" id="UP000741863">
    <property type="component" value="Unassembled WGS sequence"/>
</dbReference>
<dbReference type="PANTHER" id="PTHR42711:SF5">
    <property type="entry name" value="ABC TRANSPORTER ATP-BINDING PROTEIN NATA"/>
    <property type="match status" value="1"/>
</dbReference>
<dbReference type="SUPFAM" id="SSF52540">
    <property type="entry name" value="P-loop containing nucleoside triphosphate hydrolases"/>
    <property type="match status" value="1"/>
</dbReference>
<evidence type="ECO:0000256" key="3">
    <source>
        <dbReference type="ARBA" id="ARBA00022741"/>
    </source>
</evidence>
<sequence length="249" mass="28350">MITLTNVHKTFYEKHNQSHRVLRDISITFEQGKVTALLGENGAGKTTLLRLLSGLYEPTGGEVALDGVPFDLNNHRQRSSIGVHFGSDTGLYDRLTAREHLEYFAKLYAIPKQETKQRITKLSNELGMRDFLNKRVRKLSKGMRQKVAISRAMIHNPSIYLLDEPSTGLDITSANMFREKILQLKRDQQTIVFSTHLMEEVDMLCDDVVILHRGAVLYHGSLQNLYKEEETTDMNMILMAMLARGGRVT</sequence>
<organism evidence="6 7">
    <name type="scientific">Geomicrobium sediminis</name>
    <dbReference type="NCBI Taxonomy" id="1347788"/>
    <lineage>
        <taxon>Bacteria</taxon>
        <taxon>Bacillati</taxon>
        <taxon>Bacillota</taxon>
        <taxon>Bacilli</taxon>
        <taxon>Bacillales</taxon>
        <taxon>Geomicrobium</taxon>
    </lineage>
</organism>
<evidence type="ECO:0000313" key="7">
    <source>
        <dbReference type="Proteomes" id="UP000741863"/>
    </source>
</evidence>